<feature type="region of interest" description="Disordered" evidence="1">
    <location>
        <begin position="1"/>
        <end position="20"/>
    </location>
</feature>
<organism evidence="2 3">
    <name type="scientific">Aromatoleum diolicum</name>
    <dbReference type="NCBI Taxonomy" id="75796"/>
    <lineage>
        <taxon>Bacteria</taxon>
        <taxon>Pseudomonadati</taxon>
        <taxon>Pseudomonadota</taxon>
        <taxon>Betaproteobacteria</taxon>
        <taxon>Rhodocyclales</taxon>
        <taxon>Rhodocyclaceae</taxon>
        <taxon>Aromatoleum</taxon>
    </lineage>
</organism>
<reference evidence="2 3" key="1">
    <citation type="submission" date="2019-12" db="EMBL/GenBank/DDBJ databases">
        <title>Comparative genomics gives insights into the taxonomy of the Azoarcus-Aromatoleum group and reveals separate origins of nif in the plant-associated Azoarcus and non-plant-associated Aromatoleum sub-groups.</title>
        <authorList>
            <person name="Lafos M."/>
            <person name="Maluk M."/>
            <person name="Batista M."/>
            <person name="Junghare M."/>
            <person name="Carmona M."/>
            <person name="Faoro H."/>
            <person name="Cruz L.M."/>
            <person name="Battistoni F."/>
            <person name="De Souza E."/>
            <person name="Pedrosa F."/>
            <person name="Chen W.-M."/>
            <person name="Poole P.S."/>
            <person name="Dixon R.A."/>
            <person name="James E.K."/>
        </authorList>
    </citation>
    <scope>NUCLEOTIDE SEQUENCE [LARGE SCALE GENOMIC DNA]</scope>
    <source>
        <strain evidence="2 3">22Lin</strain>
    </source>
</reference>
<comment type="caution">
    <text evidence="2">The sequence shown here is derived from an EMBL/GenBank/DDBJ whole genome shotgun (WGS) entry which is preliminary data.</text>
</comment>
<gene>
    <name evidence="2" type="ORF">GPA25_20655</name>
</gene>
<dbReference type="EMBL" id="WTVQ01000052">
    <property type="protein sequence ID" value="NMG77169.1"/>
    <property type="molecule type" value="Genomic_DNA"/>
</dbReference>
<dbReference type="RefSeq" id="WP_169262303.1">
    <property type="nucleotide sequence ID" value="NZ_WTVQ01000052.1"/>
</dbReference>
<evidence type="ECO:0000313" key="3">
    <source>
        <dbReference type="Proteomes" id="UP000648984"/>
    </source>
</evidence>
<dbReference type="Proteomes" id="UP000648984">
    <property type="component" value="Unassembled WGS sequence"/>
</dbReference>
<evidence type="ECO:0000256" key="1">
    <source>
        <dbReference type="SAM" id="MobiDB-lite"/>
    </source>
</evidence>
<proteinExistence type="predicted"/>
<evidence type="ECO:0000313" key="2">
    <source>
        <dbReference type="EMBL" id="NMG77169.1"/>
    </source>
</evidence>
<sequence length="47" mass="5074">MNTANPAGARNTPEGHFPRPGLRRRLAALYAGFNAALRALRASNTPR</sequence>
<name>A0ABX1QFI9_9RHOO</name>
<keyword evidence="3" id="KW-1185">Reference proteome</keyword>
<accession>A0ABX1QFI9</accession>
<evidence type="ECO:0008006" key="4">
    <source>
        <dbReference type="Google" id="ProtNLM"/>
    </source>
</evidence>
<protein>
    <recommendedName>
        <fullName evidence="4">MarR family transcriptional regulator</fullName>
    </recommendedName>
</protein>